<name>A0A7I8KFN1_SPIIN</name>
<evidence type="ECO:0000313" key="2">
    <source>
        <dbReference type="EMBL" id="CAA7396491.1"/>
    </source>
</evidence>
<evidence type="ECO:0000313" key="3">
    <source>
        <dbReference type="Proteomes" id="UP000663760"/>
    </source>
</evidence>
<protein>
    <submittedName>
        <fullName evidence="2">Uncharacterized protein</fullName>
    </submittedName>
</protein>
<evidence type="ECO:0000256" key="1">
    <source>
        <dbReference type="SAM" id="MobiDB-lite"/>
    </source>
</evidence>
<organism evidence="2 3">
    <name type="scientific">Spirodela intermedia</name>
    <name type="common">Intermediate duckweed</name>
    <dbReference type="NCBI Taxonomy" id="51605"/>
    <lineage>
        <taxon>Eukaryota</taxon>
        <taxon>Viridiplantae</taxon>
        <taxon>Streptophyta</taxon>
        <taxon>Embryophyta</taxon>
        <taxon>Tracheophyta</taxon>
        <taxon>Spermatophyta</taxon>
        <taxon>Magnoliopsida</taxon>
        <taxon>Liliopsida</taxon>
        <taxon>Araceae</taxon>
        <taxon>Lemnoideae</taxon>
        <taxon>Spirodela</taxon>
    </lineage>
</organism>
<reference evidence="2" key="1">
    <citation type="submission" date="2020-02" db="EMBL/GenBank/DDBJ databases">
        <authorList>
            <person name="Scholz U."/>
            <person name="Mascher M."/>
            <person name="Fiebig A."/>
        </authorList>
    </citation>
    <scope>NUCLEOTIDE SEQUENCE</scope>
</reference>
<sequence>MDFSDLSFSPPLTPKHHPKPAAGDPFPPEEEEVAPGERFGVILKRNRSSASQRFRPREKTHGGPAALHAAMSRAFSMRKPSSSATDAYRRIHEAASDDAGADDEVDMNSTRKATKPRKKKGTILGACKRLFGF</sequence>
<keyword evidence="3" id="KW-1185">Reference proteome</keyword>
<dbReference type="OrthoDB" id="1931397at2759"/>
<feature type="region of interest" description="Disordered" evidence="1">
    <location>
        <begin position="1"/>
        <end position="33"/>
    </location>
</feature>
<dbReference type="AlphaFoldDB" id="A0A7I8KFN1"/>
<gene>
    <name evidence="2" type="ORF">SI8410_05007154</name>
</gene>
<dbReference type="EMBL" id="LR746268">
    <property type="protein sequence ID" value="CAA7396491.1"/>
    <property type="molecule type" value="Genomic_DNA"/>
</dbReference>
<dbReference type="PANTHER" id="PTHR38386:SF6">
    <property type="entry name" value="OS05G0426900 PROTEIN"/>
    <property type="match status" value="1"/>
</dbReference>
<proteinExistence type="predicted"/>
<dbReference type="PANTHER" id="PTHR38386">
    <property type="entry name" value="OS05G0426900 PROTEIN"/>
    <property type="match status" value="1"/>
</dbReference>
<accession>A0A7I8KFN1</accession>
<feature type="region of interest" description="Disordered" evidence="1">
    <location>
        <begin position="45"/>
        <end position="120"/>
    </location>
</feature>
<dbReference type="Proteomes" id="UP000663760">
    <property type="component" value="Chromosome 5"/>
</dbReference>